<name>A0AAD5USV7_9APHY</name>
<reference evidence="9" key="1">
    <citation type="submission" date="2022-07" db="EMBL/GenBank/DDBJ databases">
        <title>Genome Sequence of Physisporinus lineatus.</title>
        <authorList>
            <person name="Buettner E."/>
        </authorList>
    </citation>
    <scope>NUCLEOTIDE SEQUENCE</scope>
    <source>
        <strain evidence="9">VT162</strain>
    </source>
</reference>
<evidence type="ECO:0000259" key="8">
    <source>
        <dbReference type="PROSITE" id="PS51194"/>
    </source>
</evidence>
<dbReference type="Proteomes" id="UP001212997">
    <property type="component" value="Unassembled WGS sequence"/>
</dbReference>
<evidence type="ECO:0000256" key="3">
    <source>
        <dbReference type="ARBA" id="ARBA00022840"/>
    </source>
</evidence>
<accession>A0AAD5USV7</accession>
<dbReference type="GO" id="GO:0005694">
    <property type="term" value="C:chromosome"/>
    <property type="evidence" value="ECO:0007669"/>
    <property type="project" value="TreeGrafter"/>
</dbReference>
<evidence type="ECO:0000313" key="9">
    <source>
        <dbReference type="EMBL" id="KAJ3474942.1"/>
    </source>
</evidence>
<evidence type="ECO:0000256" key="1">
    <source>
        <dbReference type="ARBA" id="ARBA00005446"/>
    </source>
</evidence>
<comment type="similarity">
    <text evidence="1">Belongs to the helicase family. RecQ subfamily.</text>
</comment>
<dbReference type="Gene3D" id="3.40.50.300">
    <property type="entry name" value="P-loop containing nucleotide triphosphate hydrolases"/>
    <property type="match status" value="2"/>
</dbReference>
<evidence type="ECO:0000259" key="7">
    <source>
        <dbReference type="PROSITE" id="PS51192"/>
    </source>
</evidence>
<feature type="compositionally biased region" description="Polar residues" evidence="6">
    <location>
        <begin position="666"/>
        <end position="689"/>
    </location>
</feature>
<comment type="catalytic activity">
    <reaction evidence="4">
        <text>Couples ATP hydrolysis with the unwinding of duplex DNA by translocating in the 3'-5' direction.</text>
        <dbReference type="EC" id="5.6.2.4"/>
    </reaction>
</comment>
<dbReference type="SUPFAM" id="SSF52540">
    <property type="entry name" value="P-loop containing nucleoside triphosphate hydrolases"/>
    <property type="match status" value="1"/>
</dbReference>
<dbReference type="AlphaFoldDB" id="A0AAD5USV7"/>
<keyword evidence="2" id="KW-0547">Nucleotide-binding</keyword>
<dbReference type="PROSITE" id="PS51192">
    <property type="entry name" value="HELICASE_ATP_BIND_1"/>
    <property type="match status" value="1"/>
</dbReference>
<dbReference type="InterPro" id="IPR011545">
    <property type="entry name" value="DEAD/DEAH_box_helicase_dom"/>
</dbReference>
<comment type="caution">
    <text evidence="9">The sequence shown here is derived from an EMBL/GenBank/DDBJ whole genome shotgun (WGS) entry which is preliminary data.</text>
</comment>
<keyword evidence="3" id="KW-0067">ATP-binding</keyword>
<evidence type="ECO:0000256" key="2">
    <source>
        <dbReference type="ARBA" id="ARBA00022741"/>
    </source>
</evidence>
<evidence type="ECO:0000256" key="4">
    <source>
        <dbReference type="ARBA" id="ARBA00034617"/>
    </source>
</evidence>
<dbReference type="SMART" id="SM00487">
    <property type="entry name" value="DEXDc"/>
    <property type="match status" value="1"/>
</dbReference>
<dbReference type="Pfam" id="PF00270">
    <property type="entry name" value="DEAD"/>
    <property type="match status" value="1"/>
</dbReference>
<dbReference type="InterPro" id="IPR027417">
    <property type="entry name" value="P-loop_NTPase"/>
</dbReference>
<dbReference type="PANTHER" id="PTHR13710">
    <property type="entry name" value="DNA HELICASE RECQ FAMILY MEMBER"/>
    <property type="match status" value="1"/>
</dbReference>
<dbReference type="InterPro" id="IPR014001">
    <property type="entry name" value="Helicase_ATP-bd"/>
</dbReference>
<feature type="region of interest" description="Disordered" evidence="6">
    <location>
        <begin position="641"/>
        <end position="729"/>
    </location>
</feature>
<protein>
    <recommendedName>
        <fullName evidence="5">DNA 3'-5' helicase</fullName>
        <ecNumber evidence="5">5.6.2.4</ecNumber>
    </recommendedName>
</protein>
<evidence type="ECO:0000313" key="10">
    <source>
        <dbReference type="Proteomes" id="UP001212997"/>
    </source>
</evidence>
<sequence>MKFKRTKRSATDLGHGSIPFYFMATKEGWTSPAGLAKLKEILLQLVPQWPSGPHDWQIESTARILDGKNQFIVIACGGGKTAVSYLPILVLQKLSRDPSIPRFGIHVPNNPVVLFIGPLSDLSIVQVMEMQKMGIKAVTLESGTVRNAQEKEGRNLWKEVAACRHSIVILSPERLTHPELGTILRDEHFRKNIVALLLDEAHLVIPWGLDFRKSYADIPCLLARIPPDTPCAAVTATSCQGRNEEKLLALLNFRKGTFEETRQSNERPNVCKAYFTLTHGLEGPAYPDIAWVIRYKKKTIIYCRQIRTCARVVAYLRSFLPPGPARLHQIRQYHSLLAQSDNLDTLHAFETDPDVFCVVATIKFGMGLDARGVVFVVILGLPTTVETAKQEEGRAARDESMEGMTVTYVEKSIVSAIRKQVKKDSDDQLALAEEEADDIDEDTEDEGNASLVAGKKKRKIDPELKALVRCHVVGSCLVAEDNRIFGNAGTSTQLNCVLSQRRRPCSSCFFSLPLYAHLRGSSKVPLTASKNRAVSARTGQPIGSAIVMPEESRPKKYKPLNKSMKDRAEVQLWTFARLRWRMKKGQKFCILPSTALFSDEVLAKLLADWDYLAEDGDELFDLIKSLNAVFDVEQEEIQKKSLEKRKATMEKKKADKGTKERPLVPTENTQDQTIVAGPSHNSDLPSLSQGEHLAVHEGVENTPPSTPRKRRKRAGGEASSSRAGKKARR</sequence>
<evidence type="ECO:0000256" key="6">
    <source>
        <dbReference type="SAM" id="MobiDB-lite"/>
    </source>
</evidence>
<dbReference type="GO" id="GO:0005634">
    <property type="term" value="C:nucleus"/>
    <property type="evidence" value="ECO:0007669"/>
    <property type="project" value="TreeGrafter"/>
</dbReference>
<gene>
    <name evidence="9" type="ORF">NLI96_g12158</name>
</gene>
<evidence type="ECO:0000256" key="5">
    <source>
        <dbReference type="ARBA" id="ARBA00034808"/>
    </source>
</evidence>
<organism evidence="9 10">
    <name type="scientific">Meripilus lineatus</name>
    <dbReference type="NCBI Taxonomy" id="2056292"/>
    <lineage>
        <taxon>Eukaryota</taxon>
        <taxon>Fungi</taxon>
        <taxon>Dikarya</taxon>
        <taxon>Basidiomycota</taxon>
        <taxon>Agaricomycotina</taxon>
        <taxon>Agaricomycetes</taxon>
        <taxon>Polyporales</taxon>
        <taxon>Meripilaceae</taxon>
        <taxon>Meripilus</taxon>
    </lineage>
</organism>
<keyword evidence="10" id="KW-1185">Reference proteome</keyword>
<dbReference type="GO" id="GO:0043138">
    <property type="term" value="F:3'-5' DNA helicase activity"/>
    <property type="evidence" value="ECO:0007669"/>
    <property type="project" value="UniProtKB-EC"/>
</dbReference>
<dbReference type="GO" id="GO:0005524">
    <property type="term" value="F:ATP binding"/>
    <property type="evidence" value="ECO:0007669"/>
    <property type="project" value="UniProtKB-KW"/>
</dbReference>
<dbReference type="SMART" id="SM00490">
    <property type="entry name" value="HELICc"/>
    <property type="match status" value="1"/>
</dbReference>
<dbReference type="PROSITE" id="PS51194">
    <property type="entry name" value="HELICASE_CTER"/>
    <property type="match status" value="1"/>
</dbReference>
<feature type="compositionally biased region" description="Basic and acidic residues" evidence="6">
    <location>
        <begin position="641"/>
        <end position="662"/>
    </location>
</feature>
<dbReference type="InterPro" id="IPR001650">
    <property type="entry name" value="Helicase_C-like"/>
</dbReference>
<dbReference type="GO" id="GO:0000724">
    <property type="term" value="P:double-strand break repair via homologous recombination"/>
    <property type="evidence" value="ECO:0007669"/>
    <property type="project" value="TreeGrafter"/>
</dbReference>
<dbReference type="PANTHER" id="PTHR13710:SF147">
    <property type="entry name" value="DNA HELICASE"/>
    <property type="match status" value="1"/>
</dbReference>
<feature type="domain" description="Helicase ATP-binding" evidence="7">
    <location>
        <begin position="61"/>
        <end position="256"/>
    </location>
</feature>
<dbReference type="GO" id="GO:0003676">
    <property type="term" value="F:nucleic acid binding"/>
    <property type="evidence" value="ECO:0007669"/>
    <property type="project" value="InterPro"/>
</dbReference>
<feature type="domain" description="Helicase C-terminal" evidence="8">
    <location>
        <begin position="288"/>
        <end position="437"/>
    </location>
</feature>
<proteinExistence type="inferred from homology"/>
<dbReference type="GO" id="GO:0005737">
    <property type="term" value="C:cytoplasm"/>
    <property type="evidence" value="ECO:0007669"/>
    <property type="project" value="TreeGrafter"/>
</dbReference>
<dbReference type="EMBL" id="JANAWD010000948">
    <property type="protein sequence ID" value="KAJ3474942.1"/>
    <property type="molecule type" value="Genomic_DNA"/>
</dbReference>
<dbReference type="GO" id="GO:0009378">
    <property type="term" value="F:four-way junction helicase activity"/>
    <property type="evidence" value="ECO:0007669"/>
    <property type="project" value="TreeGrafter"/>
</dbReference>
<dbReference type="Pfam" id="PF00271">
    <property type="entry name" value="Helicase_C"/>
    <property type="match status" value="1"/>
</dbReference>
<dbReference type="EC" id="5.6.2.4" evidence="5"/>